<reference evidence="11 12" key="1">
    <citation type="submission" date="2019-07" db="EMBL/GenBank/DDBJ databases">
        <title>Whole genome shotgun sequence of Cyclobacterium qasimii NBRC 106168.</title>
        <authorList>
            <person name="Hosoyama A."/>
            <person name="Uohara A."/>
            <person name="Ohji S."/>
            <person name="Ichikawa N."/>
        </authorList>
    </citation>
    <scope>NUCLEOTIDE SEQUENCE [LARGE SCALE GENOMIC DNA]</scope>
    <source>
        <strain evidence="11 12">NBRC 106168</strain>
    </source>
</reference>
<keyword evidence="4 8" id="KW-0812">Transmembrane</keyword>
<dbReference type="EMBL" id="BJYV01000001">
    <property type="protein sequence ID" value="GEO19582.1"/>
    <property type="molecule type" value="Genomic_DNA"/>
</dbReference>
<gene>
    <name evidence="11" type="ORF">CQA01_01160</name>
</gene>
<dbReference type="Gene3D" id="2.40.170.20">
    <property type="entry name" value="TonB-dependent receptor, beta-barrel domain"/>
    <property type="match status" value="1"/>
</dbReference>
<evidence type="ECO:0000259" key="10">
    <source>
        <dbReference type="Pfam" id="PF07715"/>
    </source>
</evidence>
<dbReference type="AlphaFoldDB" id="A0A512C5V5"/>
<dbReference type="SUPFAM" id="SSF49464">
    <property type="entry name" value="Carboxypeptidase regulatory domain-like"/>
    <property type="match status" value="1"/>
</dbReference>
<dbReference type="InterPro" id="IPR037066">
    <property type="entry name" value="Plug_dom_sf"/>
</dbReference>
<proteinExistence type="inferred from homology"/>
<feature type="domain" description="TonB-dependent receptor plug" evidence="10">
    <location>
        <begin position="227"/>
        <end position="336"/>
    </location>
</feature>
<dbReference type="InterPro" id="IPR039426">
    <property type="entry name" value="TonB-dep_rcpt-like"/>
</dbReference>
<protein>
    <submittedName>
        <fullName evidence="11">SusC/RagA family TonB-linked outer membrane protein</fullName>
    </submittedName>
</protein>
<evidence type="ECO:0000256" key="4">
    <source>
        <dbReference type="ARBA" id="ARBA00022692"/>
    </source>
</evidence>
<feature type="region of interest" description="Disordered" evidence="9">
    <location>
        <begin position="583"/>
        <end position="605"/>
    </location>
</feature>
<keyword evidence="5" id="KW-0732">Signal</keyword>
<keyword evidence="6 8" id="KW-0472">Membrane</keyword>
<comment type="similarity">
    <text evidence="8">Belongs to the TonB-dependent receptor family.</text>
</comment>
<evidence type="ECO:0000256" key="9">
    <source>
        <dbReference type="SAM" id="MobiDB-lite"/>
    </source>
</evidence>
<organism evidence="11 12">
    <name type="scientific">Cyclobacterium qasimii</name>
    <dbReference type="NCBI Taxonomy" id="1350429"/>
    <lineage>
        <taxon>Bacteria</taxon>
        <taxon>Pseudomonadati</taxon>
        <taxon>Bacteroidota</taxon>
        <taxon>Cytophagia</taxon>
        <taxon>Cytophagales</taxon>
        <taxon>Cyclobacteriaceae</taxon>
        <taxon>Cyclobacterium</taxon>
    </lineage>
</organism>
<evidence type="ECO:0000313" key="11">
    <source>
        <dbReference type="EMBL" id="GEO19582.1"/>
    </source>
</evidence>
<comment type="caution">
    <text evidence="11">The sequence shown here is derived from an EMBL/GenBank/DDBJ whole genome shotgun (WGS) entry which is preliminary data.</text>
</comment>
<dbReference type="PANTHER" id="PTHR30069">
    <property type="entry name" value="TONB-DEPENDENT OUTER MEMBRANE RECEPTOR"/>
    <property type="match status" value="1"/>
</dbReference>
<dbReference type="InterPro" id="IPR008969">
    <property type="entry name" value="CarboxyPept-like_regulatory"/>
</dbReference>
<dbReference type="GO" id="GO:0009279">
    <property type="term" value="C:cell outer membrane"/>
    <property type="evidence" value="ECO:0007669"/>
    <property type="project" value="UniProtKB-SubCell"/>
</dbReference>
<dbReference type="RefSeq" id="WP_020889338.1">
    <property type="nucleotide sequence ID" value="NZ_BJYV01000001.1"/>
</dbReference>
<keyword evidence="3 8" id="KW-1134">Transmembrane beta strand</keyword>
<keyword evidence="12" id="KW-1185">Reference proteome</keyword>
<dbReference type="Pfam" id="PF13715">
    <property type="entry name" value="CarbopepD_reg_2"/>
    <property type="match status" value="1"/>
</dbReference>
<evidence type="ECO:0000313" key="12">
    <source>
        <dbReference type="Proteomes" id="UP000321301"/>
    </source>
</evidence>
<evidence type="ECO:0000256" key="1">
    <source>
        <dbReference type="ARBA" id="ARBA00004571"/>
    </source>
</evidence>
<dbReference type="InterPro" id="IPR012910">
    <property type="entry name" value="Plug_dom"/>
</dbReference>
<sequence>MKNLILSHVIRMTKLFAFAFLLQCLSLGLLSAREGSAQVKSIEEVKVQLSLNGVSVKEAFSKIEAASEFNFVYLHKEIRNLPEVFIEQSNQSIYDFLVGVSTQTGLEFKQINQNIHVQKSNSNQFSHKVAVAELYAEITGKVTDEKGLPMPGVTILIEGSSIGTVSDLNGDYSLDVEEGSVLIYSFVGFESQRITVGNSNAINVQMKEDQSSLEEVVVTAFGIKKEKKSLSYAVQEIEGDKLSAVGNTNLVNSIQGKIAGVIVKQSSGAPGSTSKINIRGSRSFVGNNEPLYVVDGLPISSGSRTIDINPNDIKSMNVLKGPTAAALYGLRASNGVVVIETKKGEGGLKGVPTVTLESNFNFDQLSRVPDIQSTYGQGERGVFSPFSAFSWGPRIDEMGTYTNQLGELEEAAVYDNVGDLFRTGGTSNTNLSISNALDKGHYAINMGIANQDGILKNTGMQRMNIKAAGGYDLTDKLKVSTSFNYSNNLIEGTDLPWWGTFAIPPSYNLKGKPTHEPGDPYKQINFRGQHDNFYWALENNYSENRTSRTFGNLSFNYEPLDWLSINYRVGLDEFTTQYKNVVEKGSGSGRTDPPSGGSISNSMSNQRQINSNLNLNIKKDFGNDFNMDFLVGNEIYDIRSNSISSNGSDLVIGGFHHISNTAVQTTNEYLSRSRVVGFYGNLSLSWLNSIFLNATGRNDIVSNMPRGNRSFFYPSIGTGVVFTEFIPGSEKVLTFGKFRASVAEVGQAGPIFSTSTLFVPGSATGGFTFPYQGMNAFTLSNALNSSDLKPENTRTFEIGVDLRFFNDRVGLDYTYYDSKSDGQIYRVPIAISTGYSSELRNAGEMSVKGHEIMLNITPVSTENFTWNLTTNFTTYTNRVVSLAEGIDQLELGGFRVTSVAVEGEEYPSLRGFGYARDPASGEIVVDSRPTLSNGNVNPLYGMPLRSTSQIILGSAQPDFDMSFINSFTFKNFSVSAQLDWRQGGKVSSGYNRLGKLYGILSETENREADQVFPGKMGYYDQGNLVVEGDNNVTIQKGFDFYRVNDDPISEANVYDATFVRLRELRLDYRLPVSWLENTFIRNASVFAIGRNLLLSAAMPHFDPEMFNTSEAESYNSYPQTKSFGGGIRVDF</sequence>
<evidence type="ECO:0000256" key="7">
    <source>
        <dbReference type="ARBA" id="ARBA00023237"/>
    </source>
</evidence>
<dbReference type="InterPro" id="IPR023996">
    <property type="entry name" value="TonB-dep_OMP_SusC/RagA"/>
</dbReference>
<evidence type="ECO:0000256" key="2">
    <source>
        <dbReference type="ARBA" id="ARBA00022448"/>
    </source>
</evidence>
<dbReference type="Gene3D" id="2.60.40.1120">
    <property type="entry name" value="Carboxypeptidase-like, regulatory domain"/>
    <property type="match status" value="1"/>
</dbReference>
<dbReference type="NCBIfam" id="TIGR04056">
    <property type="entry name" value="OMP_RagA_SusC"/>
    <property type="match status" value="1"/>
</dbReference>
<dbReference type="InterPro" id="IPR036942">
    <property type="entry name" value="Beta-barrel_TonB_sf"/>
</dbReference>
<name>A0A512C5V5_9BACT</name>
<dbReference type="SUPFAM" id="SSF56935">
    <property type="entry name" value="Porins"/>
    <property type="match status" value="1"/>
</dbReference>
<evidence type="ECO:0000256" key="3">
    <source>
        <dbReference type="ARBA" id="ARBA00022452"/>
    </source>
</evidence>
<dbReference type="PANTHER" id="PTHR30069:SF29">
    <property type="entry name" value="HEMOGLOBIN AND HEMOGLOBIN-HAPTOGLOBIN-BINDING PROTEIN 1-RELATED"/>
    <property type="match status" value="1"/>
</dbReference>
<keyword evidence="7 8" id="KW-0998">Cell outer membrane</keyword>
<dbReference type="Proteomes" id="UP000321301">
    <property type="component" value="Unassembled WGS sequence"/>
</dbReference>
<dbReference type="GO" id="GO:0015344">
    <property type="term" value="F:siderophore uptake transmembrane transporter activity"/>
    <property type="evidence" value="ECO:0007669"/>
    <property type="project" value="TreeGrafter"/>
</dbReference>
<evidence type="ECO:0000256" key="5">
    <source>
        <dbReference type="ARBA" id="ARBA00022729"/>
    </source>
</evidence>
<dbReference type="Pfam" id="PF07715">
    <property type="entry name" value="Plug"/>
    <property type="match status" value="1"/>
</dbReference>
<dbReference type="InterPro" id="IPR023997">
    <property type="entry name" value="TonB-dep_OMP_SusC/RagA_CS"/>
</dbReference>
<accession>A0A512C5V5</accession>
<keyword evidence="2 8" id="KW-0813">Transport</keyword>
<dbReference type="PROSITE" id="PS52016">
    <property type="entry name" value="TONB_DEPENDENT_REC_3"/>
    <property type="match status" value="1"/>
</dbReference>
<evidence type="ECO:0000256" key="8">
    <source>
        <dbReference type="PROSITE-ProRule" id="PRU01360"/>
    </source>
</evidence>
<dbReference type="NCBIfam" id="TIGR04057">
    <property type="entry name" value="SusC_RagA_signa"/>
    <property type="match status" value="1"/>
</dbReference>
<dbReference type="GO" id="GO:0044718">
    <property type="term" value="P:siderophore transmembrane transport"/>
    <property type="evidence" value="ECO:0007669"/>
    <property type="project" value="TreeGrafter"/>
</dbReference>
<dbReference type="Gene3D" id="2.170.130.10">
    <property type="entry name" value="TonB-dependent receptor, plug domain"/>
    <property type="match status" value="1"/>
</dbReference>
<evidence type="ECO:0000256" key="6">
    <source>
        <dbReference type="ARBA" id="ARBA00023136"/>
    </source>
</evidence>
<comment type="subcellular location">
    <subcellularLocation>
        <location evidence="1 8">Cell outer membrane</location>
        <topology evidence="1 8">Multi-pass membrane protein</topology>
    </subcellularLocation>
</comment>